<protein>
    <submittedName>
        <fullName evidence="4">NmrA family NAD(P)-binding protein</fullName>
    </submittedName>
</protein>
<accession>A0A7T4R210</accession>
<evidence type="ECO:0000259" key="3">
    <source>
        <dbReference type="Pfam" id="PF05368"/>
    </source>
</evidence>
<organism evidence="4 5">
    <name type="scientific">Spongiibacter nanhainus</name>
    <dbReference type="NCBI Taxonomy" id="2794344"/>
    <lineage>
        <taxon>Bacteria</taxon>
        <taxon>Pseudomonadati</taxon>
        <taxon>Pseudomonadota</taxon>
        <taxon>Gammaproteobacteria</taxon>
        <taxon>Cellvibrionales</taxon>
        <taxon>Spongiibacteraceae</taxon>
        <taxon>Spongiibacter</taxon>
    </lineage>
</organism>
<evidence type="ECO:0000313" key="5">
    <source>
        <dbReference type="Proteomes" id="UP000596063"/>
    </source>
</evidence>
<evidence type="ECO:0000256" key="1">
    <source>
        <dbReference type="ARBA" id="ARBA00022857"/>
    </source>
</evidence>
<evidence type="ECO:0000256" key="2">
    <source>
        <dbReference type="ARBA" id="ARBA00023002"/>
    </source>
</evidence>
<name>A0A7T4R210_9GAMM</name>
<dbReference type="Gene3D" id="3.40.50.720">
    <property type="entry name" value="NAD(P)-binding Rossmann-like Domain"/>
    <property type="match status" value="1"/>
</dbReference>
<dbReference type="PANTHER" id="PTHR47706">
    <property type="entry name" value="NMRA-LIKE FAMILY PROTEIN"/>
    <property type="match status" value="1"/>
</dbReference>
<gene>
    <name evidence="4" type="ORF">I6N98_03850</name>
</gene>
<feature type="domain" description="NmrA-like" evidence="3">
    <location>
        <begin position="1"/>
        <end position="248"/>
    </location>
</feature>
<reference evidence="4 5" key="1">
    <citation type="submission" date="2020-12" db="EMBL/GenBank/DDBJ databases">
        <authorList>
            <person name="Shan Y."/>
        </authorList>
    </citation>
    <scope>NUCLEOTIDE SEQUENCE [LARGE SCALE GENOMIC DNA]</scope>
    <source>
        <strain evidence="5">csc3.9</strain>
    </source>
</reference>
<dbReference type="AlphaFoldDB" id="A0A7T4R210"/>
<dbReference type="InterPro" id="IPR036291">
    <property type="entry name" value="NAD(P)-bd_dom_sf"/>
</dbReference>
<dbReference type="Proteomes" id="UP000596063">
    <property type="component" value="Chromosome"/>
</dbReference>
<dbReference type="SUPFAM" id="SSF51735">
    <property type="entry name" value="NAD(P)-binding Rossmann-fold domains"/>
    <property type="match status" value="1"/>
</dbReference>
<sequence>MKKTITVFAASGTAGQACVNECIEHPDFEVQVLKRKPGQTEKSSSGVSKEDAEKQQLWQDWTARGVRIIEADVTDHVELIPALQGTDYLVSCVPISATESQYPLIFAAKEAGVERFVPSEFGYIYEWEQFWPTSHPHRTMAKQKAFLRRVIELSGMDYTIIPAGLWPEYYMVEPVVVPIDGDRKVSWSCGRDVGRIIPHVLAHPLSRNAQCPVAATAYMSWNELLAEREAVLGRKVERVYMNAEEMKKMRDESGPGFVRDLLLPIGIAGAECPEGMPLWANWNGRHLPEFQGTPLKTAIAEIIEPAAEMMQQLV</sequence>
<dbReference type="InterPro" id="IPR051609">
    <property type="entry name" value="NmrA/Isoflavone_reductase-like"/>
</dbReference>
<evidence type="ECO:0000313" key="4">
    <source>
        <dbReference type="EMBL" id="QQD19003.1"/>
    </source>
</evidence>
<proteinExistence type="predicted"/>
<keyword evidence="5" id="KW-1185">Reference proteome</keyword>
<dbReference type="Gene3D" id="3.90.25.10">
    <property type="entry name" value="UDP-galactose 4-epimerase, domain 1"/>
    <property type="match status" value="1"/>
</dbReference>
<dbReference type="InterPro" id="IPR008030">
    <property type="entry name" value="NmrA-like"/>
</dbReference>
<dbReference type="KEGG" id="snan:I6N98_03850"/>
<dbReference type="PANTHER" id="PTHR47706:SF11">
    <property type="entry name" value="ISOFLAVONE REDUCTASE FAMILY PROTEIN (AFU_ORTHOLOGUE AFUA_1G12510)"/>
    <property type="match status" value="1"/>
</dbReference>
<keyword evidence="2" id="KW-0560">Oxidoreductase</keyword>
<dbReference type="PROSITE" id="PS51257">
    <property type="entry name" value="PROKAR_LIPOPROTEIN"/>
    <property type="match status" value="1"/>
</dbReference>
<dbReference type="RefSeq" id="WP_198570488.1">
    <property type="nucleotide sequence ID" value="NZ_CP066167.1"/>
</dbReference>
<dbReference type="Pfam" id="PF05368">
    <property type="entry name" value="NmrA"/>
    <property type="match status" value="1"/>
</dbReference>
<dbReference type="EMBL" id="CP066167">
    <property type="protein sequence ID" value="QQD19003.1"/>
    <property type="molecule type" value="Genomic_DNA"/>
</dbReference>
<keyword evidence="1" id="KW-0521">NADP</keyword>
<dbReference type="GO" id="GO:0016491">
    <property type="term" value="F:oxidoreductase activity"/>
    <property type="evidence" value="ECO:0007669"/>
    <property type="project" value="UniProtKB-KW"/>
</dbReference>